<evidence type="ECO:0000313" key="1">
    <source>
        <dbReference type="EMBL" id="AMM02826.1"/>
    </source>
</evidence>
<dbReference type="KEGG" id="ppu:PP_5489"/>
<dbReference type="Proteomes" id="UP000000556">
    <property type="component" value="Chromosome"/>
</dbReference>
<dbReference type="RefSeq" id="WP_049586822.1">
    <property type="nucleotide sequence ID" value="NC_002947.4"/>
</dbReference>
<evidence type="ECO:0000313" key="2">
    <source>
        <dbReference type="Proteomes" id="UP000000556"/>
    </source>
</evidence>
<keyword evidence="2" id="KW-1185">Reference proteome</keyword>
<protein>
    <submittedName>
        <fullName evidence="1">Uncharacterized protein</fullName>
    </submittedName>
</protein>
<dbReference type="AlphaFoldDB" id="A0A140FW43"/>
<name>A0A140FW43_PSEPK</name>
<sequence>MFRMMPANEDGLLEKLRYSLSGSLEIRFGHPLFILRSIVSSPRLKDIFVREFPVQDLVPVGDTYLDKHTMLADENQKTYGISLAEWQANEGTAQIVTDFDFRDATVAKLQVWPFDPLELDEDQLRIAVAVSFNEFEVFDEPRLSLALSELLECLNITTDYTYKFN</sequence>
<proteinExistence type="predicted"/>
<dbReference type="EMBL" id="AE015451">
    <property type="protein sequence ID" value="AMM02826.1"/>
    <property type="molecule type" value="Genomic_DNA"/>
</dbReference>
<accession>A0A140FW43</accession>
<dbReference type="STRING" id="160488.PP_5489"/>
<dbReference type="BioCyc" id="PPUT160488:G1G01-2054-MONOMER"/>
<dbReference type="OrthoDB" id="6934948at2"/>
<reference evidence="1 2" key="1">
    <citation type="journal article" date="2002" name="Environ. Microbiol.">
        <title>Complete genome sequence and comparative analysis of the metabolically versatile Pseudomonas putida KT2440.</title>
        <authorList>
            <person name="Nelson K.E."/>
            <person name="Weinel C."/>
            <person name="Paulsen I.T."/>
            <person name="Dodson R.J."/>
            <person name="Hilbert H."/>
            <person name="Martins dos Santos V.A."/>
            <person name="Fouts D.E."/>
            <person name="Gill S.R."/>
            <person name="Pop M."/>
            <person name="Holmes M."/>
            <person name="Brinkac L."/>
            <person name="Beanan M."/>
            <person name="DeBoy R.T."/>
            <person name="Daugherty S."/>
            <person name="Kolonay J."/>
            <person name="Madupu R."/>
            <person name="Nelson W."/>
            <person name="White O."/>
            <person name="Peterson J."/>
            <person name="Khouri H."/>
            <person name="Hance I."/>
            <person name="Chris Lee P."/>
            <person name="Holtzapple E."/>
            <person name="Scanlan D."/>
            <person name="Tran K."/>
            <person name="Moazzez A."/>
            <person name="Utterback T."/>
            <person name="Rizzo M."/>
            <person name="Lee K."/>
            <person name="Kosack D."/>
            <person name="Moestl D."/>
            <person name="Wedler H."/>
            <person name="Lauber J."/>
            <person name="Stjepandic D."/>
            <person name="Hoheisel J."/>
            <person name="Straetz M."/>
            <person name="Heim S."/>
            <person name="Kiewitz C."/>
            <person name="Eisen J.A."/>
            <person name="Timmis K.N."/>
            <person name="Dusterhoft A."/>
            <person name="Tummler B."/>
            <person name="Fraser C.M."/>
        </authorList>
    </citation>
    <scope>NUCLEOTIDE SEQUENCE [LARGE SCALE GENOMIC DNA]</scope>
    <source>
        <strain evidence="2">ATCC 47054 / DSM 6125 / CFBP 8728 / NCIMB 11950 / KT2440</strain>
    </source>
</reference>
<gene>
    <name evidence="1" type="ordered locus">PP_5489</name>
</gene>
<reference evidence="1 2" key="2">
    <citation type="journal article" date="2016" name="Environ. Microbiol.">
        <title>The revisited genome of Pseudomonas putida KT2440 enlightens its value as a robust metabolic chassis.</title>
        <authorList>
            <person name="Belda E."/>
            <person name="van Heck R.G."/>
            <person name="Lopez-Sanchez M.J."/>
            <person name="Cruveiller S."/>
            <person name="Barbe V."/>
            <person name="Fraser C."/>
            <person name="Klenk H.P."/>
            <person name="Petersen J."/>
            <person name="Morgat A."/>
            <person name="Nikel P.I."/>
            <person name="Vallenet D."/>
            <person name="Rouy Z."/>
            <person name="Sekowska A."/>
            <person name="Martins Dos Santos V.A."/>
            <person name="de Lorenzo V."/>
            <person name="Danchin A."/>
            <person name="Medigue C."/>
        </authorList>
    </citation>
    <scope>NUCLEOTIDE SEQUENCE [LARGE SCALE GENOMIC DNA]</scope>
    <source>
        <strain evidence="2">ATCC 47054 / DSM 6125 / CFBP 8728 / NCIMB 11950 / KT2440</strain>
    </source>
</reference>
<organism evidence="1 2">
    <name type="scientific">Pseudomonas putida (strain ATCC 47054 / DSM 6125 / CFBP 8728 / NCIMB 11950 / KT2440)</name>
    <dbReference type="NCBI Taxonomy" id="160488"/>
    <lineage>
        <taxon>Bacteria</taxon>
        <taxon>Pseudomonadati</taxon>
        <taxon>Pseudomonadota</taxon>
        <taxon>Gammaproteobacteria</taxon>
        <taxon>Pseudomonadales</taxon>
        <taxon>Pseudomonadaceae</taxon>
        <taxon>Pseudomonas</taxon>
    </lineage>
</organism>